<dbReference type="InterPro" id="IPR000914">
    <property type="entry name" value="SBP_5_dom"/>
</dbReference>
<evidence type="ECO:0000313" key="3">
    <source>
        <dbReference type="EMBL" id="SVB96936.1"/>
    </source>
</evidence>
<sequence length="403" mass="43933">MTNRTIYDLRNELAAGQISRRQFLKRAGAMGISAAATSSLLVSATASAASRKSGGMLRVALSSGGQTDSLDPTKFLSSGDYCRGFTIYNPLVALDRNMQAMPALAESWESNATADEWVFSLRKGVTFSNGKDFTSADVIYSLQRHLRPESESPGKPLLEQVTEMKADGAHVVRMKTAMPNAALPVLFTQPQFMISQDGEEEFTNPSGTGGFILNEYQVGIYMLAERNPNFWGESYLDAIELHTNVDETARMNAMMAGEYDIGTSVDRKLIELVDRAPGVEVVASASGQHTNLSIMCDREPTSNNDLRLALKYSIPREQVIQNAFKGYGMIGNDHQVPPTDPFYCDDIPQRAFDPDKARHHLKKSGMEGASIILYTSDQAVSGSEAIALIYAEGAKASGMDLQV</sequence>
<dbReference type="PANTHER" id="PTHR30290:SF38">
    <property type="entry name" value="D,D-DIPEPTIDE-BINDING PERIPLASMIC PROTEIN DDPA-RELATED"/>
    <property type="match status" value="1"/>
</dbReference>
<dbReference type="Gene3D" id="3.90.76.10">
    <property type="entry name" value="Dipeptide-binding Protein, Domain 1"/>
    <property type="match status" value="1"/>
</dbReference>
<evidence type="ECO:0000256" key="1">
    <source>
        <dbReference type="ARBA" id="ARBA00022729"/>
    </source>
</evidence>
<dbReference type="InterPro" id="IPR039424">
    <property type="entry name" value="SBP_5"/>
</dbReference>
<dbReference type="PROSITE" id="PS51318">
    <property type="entry name" value="TAT"/>
    <property type="match status" value="1"/>
</dbReference>
<dbReference type="InterPro" id="IPR006311">
    <property type="entry name" value="TAT_signal"/>
</dbReference>
<proteinExistence type="predicted"/>
<protein>
    <recommendedName>
        <fullName evidence="2">Solute-binding protein family 5 domain-containing protein</fullName>
    </recommendedName>
</protein>
<dbReference type="AlphaFoldDB" id="A0A382IBF6"/>
<dbReference type="GO" id="GO:1904680">
    <property type="term" value="F:peptide transmembrane transporter activity"/>
    <property type="evidence" value="ECO:0007669"/>
    <property type="project" value="TreeGrafter"/>
</dbReference>
<feature type="domain" description="Solute-binding protein family 5" evidence="2">
    <location>
        <begin position="101"/>
        <end position="402"/>
    </location>
</feature>
<accession>A0A382IBF6</accession>
<dbReference type="Gene3D" id="3.40.190.10">
    <property type="entry name" value="Periplasmic binding protein-like II"/>
    <property type="match status" value="1"/>
</dbReference>
<evidence type="ECO:0000259" key="2">
    <source>
        <dbReference type="Pfam" id="PF00496"/>
    </source>
</evidence>
<dbReference type="NCBIfam" id="TIGR01409">
    <property type="entry name" value="TAT_signal_seq"/>
    <property type="match status" value="1"/>
</dbReference>
<dbReference type="Pfam" id="PF00496">
    <property type="entry name" value="SBP_bac_5"/>
    <property type="match status" value="1"/>
</dbReference>
<dbReference type="Gene3D" id="3.10.105.10">
    <property type="entry name" value="Dipeptide-binding Protein, Domain 3"/>
    <property type="match status" value="1"/>
</dbReference>
<dbReference type="SUPFAM" id="SSF53850">
    <property type="entry name" value="Periplasmic binding protein-like II"/>
    <property type="match status" value="1"/>
</dbReference>
<name>A0A382IBF6_9ZZZZ</name>
<keyword evidence="1" id="KW-0732">Signal</keyword>
<dbReference type="CDD" id="cd08503">
    <property type="entry name" value="PBP2_NikA_DppA_OppA_like_17"/>
    <property type="match status" value="1"/>
</dbReference>
<dbReference type="GO" id="GO:0015833">
    <property type="term" value="P:peptide transport"/>
    <property type="evidence" value="ECO:0007669"/>
    <property type="project" value="TreeGrafter"/>
</dbReference>
<dbReference type="InterPro" id="IPR019546">
    <property type="entry name" value="TAT_signal_bac_arc"/>
</dbReference>
<reference evidence="3" key="1">
    <citation type="submission" date="2018-05" db="EMBL/GenBank/DDBJ databases">
        <authorList>
            <person name="Lanie J.A."/>
            <person name="Ng W.-L."/>
            <person name="Kazmierczak K.M."/>
            <person name="Andrzejewski T.M."/>
            <person name="Davidsen T.M."/>
            <person name="Wayne K.J."/>
            <person name="Tettelin H."/>
            <person name="Glass J.I."/>
            <person name="Rusch D."/>
            <person name="Podicherti R."/>
            <person name="Tsui H.-C.T."/>
            <person name="Winkler M.E."/>
        </authorList>
    </citation>
    <scope>NUCLEOTIDE SEQUENCE</scope>
</reference>
<gene>
    <name evidence="3" type="ORF">METZ01_LOCUS249790</name>
</gene>
<dbReference type="PANTHER" id="PTHR30290">
    <property type="entry name" value="PERIPLASMIC BINDING COMPONENT OF ABC TRANSPORTER"/>
    <property type="match status" value="1"/>
</dbReference>
<organism evidence="3">
    <name type="scientific">marine metagenome</name>
    <dbReference type="NCBI Taxonomy" id="408172"/>
    <lineage>
        <taxon>unclassified sequences</taxon>
        <taxon>metagenomes</taxon>
        <taxon>ecological metagenomes</taxon>
    </lineage>
</organism>
<dbReference type="EMBL" id="UINC01066333">
    <property type="protein sequence ID" value="SVB96936.1"/>
    <property type="molecule type" value="Genomic_DNA"/>
</dbReference>
<feature type="non-terminal residue" evidence="3">
    <location>
        <position position="403"/>
    </location>
</feature>